<reference evidence="3 4" key="1">
    <citation type="journal article" date="2018" name="MBio">
        <title>Insights into the evolution of host association through the isolation and characterization of a novel human periodontal pathobiont, Desulfobulbus oralis.</title>
        <authorList>
            <person name="Cross K.L."/>
            <person name="Chirania P."/>
            <person name="Xiong W."/>
            <person name="Beall C.J."/>
            <person name="Elkins J.G."/>
            <person name="Giannone R.J."/>
            <person name="Griffen A.L."/>
            <person name="Guss A.M."/>
            <person name="Hettich R.L."/>
            <person name="Joshi S.S."/>
            <person name="Mokrzan E.M."/>
            <person name="Martin R.K."/>
            <person name="Zhulin I.B."/>
            <person name="Leys E.J."/>
            <person name="Podar M."/>
        </authorList>
    </citation>
    <scope>NUCLEOTIDE SEQUENCE [LARGE SCALE GENOMIC DNA]</scope>
    <source>
        <strain evidence="3 4">ORNL</strain>
    </source>
</reference>
<dbReference type="InterPro" id="IPR039424">
    <property type="entry name" value="SBP_5"/>
</dbReference>
<evidence type="ECO:0000313" key="3">
    <source>
        <dbReference type="EMBL" id="AVD71040.1"/>
    </source>
</evidence>
<dbReference type="Proteomes" id="UP000239867">
    <property type="component" value="Chromosome"/>
</dbReference>
<dbReference type="PANTHER" id="PTHR30290">
    <property type="entry name" value="PERIPLASMIC BINDING COMPONENT OF ABC TRANSPORTER"/>
    <property type="match status" value="1"/>
</dbReference>
<dbReference type="PANTHER" id="PTHR30290:SF81">
    <property type="entry name" value="OLIGOPEPTIDE-BINDING PROTEIN OPPA"/>
    <property type="match status" value="1"/>
</dbReference>
<dbReference type="Gene3D" id="3.40.190.10">
    <property type="entry name" value="Periplasmic binding protein-like II"/>
    <property type="match status" value="1"/>
</dbReference>
<feature type="chain" id="PRO_5014694851" description="Solute-binding protein family 5 domain-containing protein" evidence="1">
    <location>
        <begin position="31"/>
        <end position="522"/>
    </location>
</feature>
<dbReference type="GO" id="GO:0015833">
    <property type="term" value="P:peptide transport"/>
    <property type="evidence" value="ECO:0007669"/>
    <property type="project" value="TreeGrafter"/>
</dbReference>
<dbReference type="OrthoDB" id="5469165at2"/>
<dbReference type="GO" id="GO:0030288">
    <property type="term" value="C:outer membrane-bounded periplasmic space"/>
    <property type="evidence" value="ECO:0007669"/>
    <property type="project" value="UniProtKB-ARBA"/>
</dbReference>
<dbReference type="PIRSF" id="PIRSF002741">
    <property type="entry name" value="MppA"/>
    <property type="match status" value="1"/>
</dbReference>
<gene>
    <name evidence="3" type="ORF">CAY53_05730</name>
</gene>
<evidence type="ECO:0000259" key="2">
    <source>
        <dbReference type="Pfam" id="PF00496"/>
    </source>
</evidence>
<dbReference type="CDD" id="cd08490">
    <property type="entry name" value="PBP2_NikA_DppA_OppA_like_3"/>
    <property type="match status" value="1"/>
</dbReference>
<evidence type="ECO:0000256" key="1">
    <source>
        <dbReference type="SAM" id="SignalP"/>
    </source>
</evidence>
<dbReference type="AlphaFoldDB" id="A0A2L1GMW9"/>
<accession>A0A2L1GMW9</accession>
<dbReference type="InterPro" id="IPR030678">
    <property type="entry name" value="Peptide/Ni-bd"/>
</dbReference>
<keyword evidence="1" id="KW-0732">Signal</keyword>
<dbReference type="Gene3D" id="3.10.105.10">
    <property type="entry name" value="Dipeptide-binding Protein, Domain 3"/>
    <property type="match status" value="1"/>
</dbReference>
<protein>
    <recommendedName>
        <fullName evidence="2">Solute-binding protein family 5 domain-containing protein</fullName>
    </recommendedName>
</protein>
<evidence type="ECO:0000313" key="4">
    <source>
        <dbReference type="Proteomes" id="UP000239867"/>
    </source>
</evidence>
<dbReference type="GO" id="GO:0043190">
    <property type="term" value="C:ATP-binding cassette (ABC) transporter complex"/>
    <property type="evidence" value="ECO:0007669"/>
    <property type="project" value="InterPro"/>
</dbReference>
<dbReference type="SUPFAM" id="SSF53850">
    <property type="entry name" value="Periplasmic binding protein-like II"/>
    <property type="match status" value="1"/>
</dbReference>
<dbReference type="KEGG" id="deo:CAY53_05730"/>
<dbReference type="RefSeq" id="WP_104936318.1">
    <property type="nucleotide sequence ID" value="NZ_CP021255.1"/>
</dbReference>
<dbReference type="InterPro" id="IPR000914">
    <property type="entry name" value="SBP_5_dom"/>
</dbReference>
<sequence length="522" mass="57684">MQRNSFLAGFLAAALAFATTGATGATRALAADAAQEKTVNMAIFWLDGDIDPISAWHGWTLTRTGVGENLVQVDENLQFKPSIAEKWEQTDERTTRFIIRDGVTFHNGRTVDAAACKASLERALNESDRADIKFPVESISAEGRVLTIKTKQAYPTLLNMLADTVFIIVDAEAAKQAGPDFKFKPICTGAFKVESFSPQTGLVLSAHQAHWKGKPKVDRVNAKYISDAKSRSMALQSGELDFAAQIMPADLPILQKDPKLQVLSGPNLRIFLLRINMAHPIMHDPAFRQALHYAIQKDVYAEKIAHGIPARGPFSEVLDFGHRGADSYPYNPEKAKALLDQLGYRDSNGDGIREFQGKNIVLQYLYATNHGAEAKNIGIAMQQDLKKVGIGLETQQMENYASAAQAGKFDFLYERWTSAPAVDPQYFLDSAFKTGSSSLGAGNVGRYSNKALDALIDEMSTVSDREKRNELGRKGAQILMDDVAAIFLFYQTGNVVYNKRIDGIHRFVSEIYYIDDRLKLAQ</sequence>
<organism evidence="3 4">
    <name type="scientific">Desulfobulbus oralis</name>
    <dbReference type="NCBI Taxonomy" id="1986146"/>
    <lineage>
        <taxon>Bacteria</taxon>
        <taxon>Pseudomonadati</taxon>
        <taxon>Thermodesulfobacteriota</taxon>
        <taxon>Desulfobulbia</taxon>
        <taxon>Desulfobulbales</taxon>
        <taxon>Desulfobulbaceae</taxon>
        <taxon>Desulfobulbus</taxon>
    </lineage>
</organism>
<dbReference type="Pfam" id="PF00496">
    <property type="entry name" value="SBP_bac_5"/>
    <property type="match status" value="1"/>
</dbReference>
<name>A0A2L1GMW9_9BACT</name>
<dbReference type="EMBL" id="CP021255">
    <property type="protein sequence ID" value="AVD71040.1"/>
    <property type="molecule type" value="Genomic_DNA"/>
</dbReference>
<keyword evidence="4" id="KW-1185">Reference proteome</keyword>
<proteinExistence type="predicted"/>
<feature type="signal peptide" evidence="1">
    <location>
        <begin position="1"/>
        <end position="30"/>
    </location>
</feature>
<dbReference type="GO" id="GO:1904680">
    <property type="term" value="F:peptide transmembrane transporter activity"/>
    <property type="evidence" value="ECO:0007669"/>
    <property type="project" value="TreeGrafter"/>
</dbReference>
<feature type="domain" description="Solute-binding protein family 5" evidence="2">
    <location>
        <begin position="79"/>
        <end position="435"/>
    </location>
</feature>